<name>A0A6I6EPN3_9CLOT</name>
<dbReference type="Pfam" id="PF07661">
    <property type="entry name" value="MORN_2"/>
    <property type="match status" value="2"/>
</dbReference>
<protein>
    <recommendedName>
        <fullName evidence="3">MORN repeat variant</fullName>
    </recommendedName>
</protein>
<reference evidence="1 2" key="1">
    <citation type="submission" date="2019-12" db="EMBL/GenBank/DDBJ databases">
        <title>Genome sequenceing of Clostridium bovifaecis.</title>
        <authorList>
            <person name="Yao Y."/>
        </authorList>
    </citation>
    <scope>NUCLEOTIDE SEQUENCE [LARGE SCALE GENOMIC DNA]</scope>
    <source>
        <strain evidence="1 2">BXX</strain>
    </source>
</reference>
<evidence type="ECO:0008006" key="3">
    <source>
        <dbReference type="Google" id="ProtNLM"/>
    </source>
</evidence>
<dbReference type="InterPro" id="IPR011652">
    <property type="entry name" value="MORN_2"/>
</dbReference>
<organism evidence="1 2">
    <name type="scientific">Clostridium bovifaecis</name>
    <dbReference type="NCBI Taxonomy" id="2184719"/>
    <lineage>
        <taxon>Bacteria</taxon>
        <taxon>Bacillati</taxon>
        <taxon>Bacillota</taxon>
        <taxon>Clostridia</taxon>
        <taxon>Eubacteriales</taxon>
        <taxon>Clostridiaceae</taxon>
        <taxon>Clostridium</taxon>
    </lineage>
</organism>
<proteinExistence type="predicted"/>
<dbReference type="EMBL" id="CP046522">
    <property type="protein sequence ID" value="QGU94343.1"/>
    <property type="molecule type" value="Genomic_DNA"/>
</dbReference>
<sequence length="98" mass="11869">MRRIVMLEKKRYTNGQEVYTYNENRLIYYYKSGKIKAEGPFESNQMEGEWRFYRESGQLCQIGNFQNGKKHGTWIRLNKENQQEYNEEFIDGKIVKAK</sequence>
<dbReference type="Gene3D" id="2.20.110.10">
    <property type="entry name" value="Histone H3 K4-specific methyltransferase SET7/9 N-terminal domain"/>
    <property type="match status" value="1"/>
</dbReference>
<gene>
    <name evidence="1" type="ORF">GOM49_03800</name>
</gene>
<evidence type="ECO:0000313" key="2">
    <source>
        <dbReference type="Proteomes" id="UP000422764"/>
    </source>
</evidence>
<accession>A0A6I6EPN3</accession>
<dbReference type="AlphaFoldDB" id="A0A6I6EPN3"/>
<dbReference type="Proteomes" id="UP000422764">
    <property type="component" value="Chromosome"/>
</dbReference>
<dbReference type="SUPFAM" id="SSF82185">
    <property type="entry name" value="Histone H3 K4-specific methyltransferase SET7/9 N-terminal domain"/>
    <property type="match status" value="1"/>
</dbReference>
<keyword evidence="2" id="KW-1185">Reference proteome</keyword>
<evidence type="ECO:0000313" key="1">
    <source>
        <dbReference type="EMBL" id="QGU94343.1"/>
    </source>
</evidence>